<sequence length="95" mass="10468">MVSFTTIITTIAFVSTTASAQEVFVKRCYCSQEDLSPNAKPIDERVNVDWTTQACADQGYMNDNACIVAADARREYDFMQDCLKLPGLATTGCIL</sequence>
<comment type="caution">
    <text evidence="2">The sequence shown here is derived from an EMBL/GenBank/DDBJ whole genome shotgun (WGS) entry which is preliminary data.</text>
</comment>
<keyword evidence="1" id="KW-0732">Signal</keyword>
<dbReference type="OrthoDB" id="4793072at2759"/>
<evidence type="ECO:0000313" key="3">
    <source>
        <dbReference type="Proteomes" id="UP000014480"/>
    </source>
</evidence>
<dbReference type="Proteomes" id="UP000014480">
    <property type="component" value="Unassembled WGS sequence"/>
</dbReference>
<accession>A0A484FBE9</accession>
<proteinExistence type="predicted"/>
<feature type="chain" id="PRO_5019823233" evidence="1">
    <location>
        <begin position="21"/>
        <end position="95"/>
    </location>
</feature>
<gene>
    <name evidence="2" type="ORF">Cob_v012241</name>
</gene>
<reference evidence="3" key="2">
    <citation type="journal article" date="2019" name="Mol. Plant Microbe Interact.">
        <title>Genome sequence resources for four phytopathogenic fungi from the Colletotrichum orbiculare species complex.</title>
        <authorList>
            <person name="Gan P."/>
            <person name="Tsushima A."/>
            <person name="Narusaka M."/>
            <person name="Narusaka Y."/>
            <person name="Takano Y."/>
            <person name="Kubo Y."/>
            <person name="Shirasu K."/>
        </authorList>
    </citation>
    <scope>GENOME REANNOTATION</scope>
    <source>
        <strain evidence="3">104-T / ATCC 96160 / CBS 514.97 / LARS 414 / MAFF 240422</strain>
    </source>
</reference>
<organism evidence="2 3">
    <name type="scientific">Colletotrichum orbiculare (strain 104-T / ATCC 96160 / CBS 514.97 / LARS 414 / MAFF 240422)</name>
    <name type="common">Cucumber anthracnose fungus</name>
    <name type="synonym">Colletotrichum lagenarium</name>
    <dbReference type="NCBI Taxonomy" id="1213857"/>
    <lineage>
        <taxon>Eukaryota</taxon>
        <taxon>Fungi</taxon>
        <taxon>Dikarya</taxon>
        <taxon>Ascomycota</taxon>
        <taxon>Pezizomycotina</taxon>
        <taxon>Sordariomycetes</taxon>
        <taxon>Hypocreomycetidae</taxon>
        <taxon>Glomerellales</taxon>
        <taxon>Glomerellaceae</taxon>
        <taxon>Colletotrichum</taxon>
        <taxon>Colletotrichum orbiculare species complex</taxon>
    </lineage>
</organism>
<keyword evidence="3" id="KW-1185">Reference proteome</keyword>
<name>A0A484FBE9_COLOR</name>
<evidence type="ECO:0000256" key="1">
    <source>
        <dbReference type="SAM" id="SignalP"/>
    </source>
</evidence>
<dbReference type="AlphaFoldDB" id="A0A484FBE9"/>
<evidence type="ECO:0000313" key="2">
    <source>
        <dbReference type="EMBL" id="TDZ14911.1"/>
    </source>
</evidence>
<protein>
    <submittedName>
        <fullName evidence="2">Uncharacterized protein</fullName>
    </submittedName>
</protein>
<dbReference type="EMBL" id="AMCV02000047">
    <property type="protein sequence ID" value="TDZ14911.1"/>
    <property type="molecule type" value="Genomic_DNA"/>
</dbReference>
<feature type="signal peptide" evidence="1">
    <location>
        <begin position="1"/>
        <end position="20"/>
    </location>
</feature>
<reference evidence="3" key="1">
    <citation type="journal article" date="2013" name="New Phytol.">
        <title>Comparative genomic and transcriptomic analyses reveal the hemibiotrophic stage shift of Colletotrichum fungi.</title>
        <authorList>
            <person name="Gan P."/>
            <person name="Ikeda K."/>
            <person name="Irieda H."/>
            <person name="Narusaka M."/>
            <person name="O'Connell R.J."/>
            <person name="Narusaka Y."/>
            <person name="Takano Y."/>
            <person name="Kubo Y."/>
            <person name="Shirasu K."/>
        </authorList>
    </citation>
    <scope>NUCLEOTIDE SEQUENCE [LARGE SCALE GENOMIC DNA]</scope>
    <source>
        <strain evidence="3">104-T / ATCC 96160 / CBS 514.97 / LARS 414 / MAFF 240422</strain>
    </source>
</reference>